<feature type="compositionally biased region" description="Polar residues" evidence="1">
    <location>
        <begin position="89"/>
        <end position="102"/>
    </location>
</feature>
<comment type="caution">
    <text evidence="2">The sequence shown here is derived from an EMBL/GenBank/DDBJ whole genome shotgun (WGS) entry which is preliminary data.</text>
</comment>
<name>A0A5J4UQ62_9EUKA</name>
<feature type="compositionally biased region" description="Basic and acidic residues" evidence="1">
    <location>
        <begin position="208"/>
        <end position="217"/>
    </location>
</feature>
<reference evidence="2 3" key="1">
    <citation type="submission" date="2019-03" db="EMBL/GenBank/DDBJ databases">
        <title>Single cell metagenomics reveals metabolic interactions within the superorganism composed of flagellate Streblomastix strix and complex community of Bacteroidetes bacteria on its surface.</title>
        <authorList>
            <person name="Treitli S.C."/>
            <person name="Kolisko M."/>
            <person name="Husnik F."/>
            <person name="Keeling P."/>
            <person name="Hampl V."/>
        </authorList>
    </citation>
    <scope>NUCLEOTIDE SEQUENCE [LARGE SCALE GENOMIC DNA]</scope>
    <source>
        <strain evidence="2">ST1C</strain>
    </source>
</reference>
<proteinExistence type="predicted"/>
<feature type="region of interest" description="Disordered" evidence="1">
    <location>
        <begin position="1"/>
        <end position="20"/>
    </location>
</feature>
<feature type="compositionally biased region" description="Basic and acidic residues" evidence="1">
    <location>
        <begin position="162"/>
        <end position="200"/>
    </location>
</feature>
<gene>
    <name evidence="2" type="ORF">EZS28_032549</name>
</gene>
<dbReference type="Proteomes" id="UP000324800">
    <property type="component" value="Unassembled WGS sequence"/>
</dbReference>
<feature type="region of interest" description="Disordered" evidence="1">
    <location>
        <begin position="32"/>
        <end position="57"/>
    </location>
</feature>
<evidence type="ECO:0000313" key="2">
    <source>
        <dbReference type="EMBL" id="KAA6371925.1"/>
    </source>
</evidence>
<feature type="compositionally biased region" description="Low complexity" evidence="1">
    <location>
        <begin position="105"/>
        <end position="140"/>
    </location>
</feature>
<feature type="region of interest" description="Disordered" evidence="1">
    <location>
        <begin position="84"/>
        <end position="255"/>
    </location>
</feature>
<evidence type="ECO:0000313" key="3">
    <source>
        <dbReference type="Proteomes" id="UP000324800"/>
    </source>
</evidence>
<protein>
    <submittedName>
        <fullName evidence="2">Uncharacterized protein</fullName>
    </submittedName>
</protein>
<feature type="compositionally biased region" description="Polar residues" evidence="1">
    <location>
        <begin position="141"/>
        <end position="154"/>
    </location>
</feature>
<sequence>MSQKSYHPIPPPPTISHSPKYKLYENDEQYFNSKTGNISGQQIEQTSTNYKENEKESKNQAVVGIIGIAKPNLKYPQLSSSPDRYCGLSPSTKQLTLSQSPLPMQHTSTISTQHSNQQSIQQIQWSQQPSMPMTQQSTSPFSGMSTSAFISGSTPFDLAQQRQREKENRELFKKEKQKQKEQKRNEQKMRQKREKEEKKLKERNKNRKIQEKEEKNKKSNKLLQIDEQDVGSPASKTSLIPPKTPTAAPISKPTETHRNRIRAQEQAVLLVQIHAFIPERHHTLIHIVNNTRVPFFIWLNSITICTVAFFKPVSRFQPDEFADFRLKFDVQFFADEQWACADAAVAVPEHFVAVFFLNIEQFILEIFACYVG</sequence>
<organism evidence="2 3">
    <name type="scientific">Streblomastix strix</name>
    <dbReference type="NCBI Taxonomy" id="222440"/>
    <lineage>
        <taxon>Eukaryota</taxon>
        <taxon>Metamonada</taxon>
        <taxon>Preaxostyla</taxon>
        <taxon>Oxymonadida</taxon>
        <taxon>Streblomastigidae</taxon>
        <taxon>Streblomastix</taxon>
    </lineage>
</organism>
<accession>A0A5J4UQ62</accession>
<feature type="compositionally biased region" description="Polar residues" evidence="1">
    <location>
        <begin position="32"/>
        <end position="50"/>
    </location>
</feature>
<dbReference type="EMBL" id="SNRW01014044">
    <property type="protein sequence ID" value="KAA6371925.1"/>
    <property type="molecule type" value="Genomic_DNA"/>
</dbReference>
<evidence type="ECO:0000256" key="1">
    <source>
        <dbReference type="SAM" id="MobiDB-lite"/>
    </source>
</evidence>
<dbReference type="AlphaFoldDB" id="A0A5J4UQ62"/>